<dbReference type="GO" id="GO:0062054">
    <property type="term" value="F:fluoride channel activity"/>
    <property type="evidence" value="ECO:0007669"/>
    <property type="project" value="UniProtKB-UniRule"/>
</dbReference>
<evidence type="ECO:0000313" key="12">
    <source>
        <dbReference type="Proteomes" id="UP000199207"/>
    </source>
</evidence>
<comment type="subcellular location">
    <subcellularLocation>
        <location evidence="1 10">Cell membrane</location>
        <topology evidence="1 10">Multi-pass membrane protein</topology>
    </subcellularLocation>
</comment>
<dbReference type="InterPro" id="IPR003691">
    <property type="entry name" value="FluC"/>
</dbReference>
<dbReference type="HAMAP" id="MF_00454">
    <property type="entry name" value="FluC"/>
    <property type="match status" value="1"/>
</dbReference>
<dbReference type="RefSeq" id="WP_093840410.1">
    <property type="nucleotide sequence ID" value="NZ_FOLM01000012.1"/>
</dbReference>
<evidence type="ECO:0000256" key="2">
    <source>
        <dbReference type="ARBA" id="ARBA00022475"/>
    </source>
</evidence>
<evidence type="ECO:0000256" key="9">
    <source>
        <dbReference type="ARBA" id="ARBA00049940"/>
    </source>
</evidence>
<accession>A0A1I1RCY5</accession>
<comment type="catalytic activity">
    <reaction evidence="8">
        <text>fluoride(in) = fluoride(out)</text>
        <dbReference type="Rhea" id="RHEA:76159"/>
        <dbReference type="ChEBI" id="CHEBI:17051"/>
    </reaction>
    <physiologicalReaction direction="left-to-right" evidence="8">
        <dbReference type="Rhea" id="RHEA:76160"/>
    </physiologicalReaction>
</comment>
<dbReference type="PANTHER" id="PTHR28259:SF1">
    <property type="entry name" value="FLUORIDE EXPORT PROTEIN 1-RELATED"/>
    <property type="match status" value="1"/>
</dbReference>
<comment type="activity regulation">
    <text evidence="10">Na(+) is not transported, but it plays an essential structural role and its presence is essential for fluoride channel function.</text>
</comment>
<keyword evidence="6 10" id="KW-0407">Ion channel</keyword>
<feature type="transmembrane region" description="Helical" evidence="10">
    <location>
        <begin position="63"/>
        <end position="81"/>
    </location>
</feature>
<dbReference type="Pfam" id="PF02537">
    <property type="entry name" value="CRCB"/>
    <property type="match status" value="1"/>
</dbReference>
<evidence type="ECO:0000256" key="8">
    <source>
        <dbReference type="ARBA" id="ARBA00035585"/>
    </source>
</evidence>
<evidence type="ECO:0000256" key="3">
    <source>
        <dbReference type="ARBA" id="ARBA00022692"/>
    </source>
</evidence>
<evidence type="ECO:0000313" key="11">
    <source>
        <dbReference type="EMBL" id="SFD28240.1"/>
    </source>
</evidence>
<dbReference type="AlphaFoldDB" id="A0A1I1RCY5"/>
<dbReference type="Proteomes" id="UP000199207">
    <property type="component" value="Unassembled WGS sequence"/>
</dbReference>
<organism evidence="11 12">
    <name type="scientific">Streptomyces aidingensis</name>
    <dbReference type="NCBI Taxonomy" id="910347"/>
    <lineage>
        <taxon>Bacteria</taxon>
        <taxon>Bacillati</taxon>
        <taxon>Actinomycetota</taxon>
        <taxon>Actinomycetes</taxon>
        <taxon>Kitasatosporales</taxon>
        <taxon>Streptomycetaceae</taxon>
        <taxon>Streptomyces</taxon>
    </lineage>
</organism>
<evidence type="ECO:0000256" key="7">
    <source>
        <dbReference type="ARBA" id="ARBA00035120"/>
    </source>
</evidence>
<keyword evidence="5 10" id="KW-0472">Membrane</keyword>
<proteinExistence type="inferred from homology"/>
<feature type="transmembrane region" description="Helical" evidence="10">
    <location>
        <begin position="32"/>
        <end position="56"/>
    </location>
</feature>
<sequence>MNWLLVIAGGMAGAPLRYLTDRAVQARHDSPFPWGTLTANVAGSLGLGLLTGAVLAGAASQQLALLLGTGLCGALSTYSTFSYETLRLAQQGARLPAALNVLVSVVAALGAVLLGSALAGALWA</sequence>
<comment type="function">
    <text evidence="9 10">Fluoride-specific ion channel. Important for reducing fluoride concentration in the cell, thus reducing its toxicity.</text>
</comment>
<protein>
    <recommendedName>
        <fullName evidence="10">Fluoride-specific ion channel FluC</fullName>
    </recommendedName>
</protein>
<keyword evidence="4 10" id="KW-1133">Transmembrane helix</keyword>
<dbReference type="NCBIfam" id="TIGR00494">
    <property type="entry name" value="crcB"/>
    <property type="match status" value="1"/>
</dbReference>
<evidence type="ECO:0000256" key="6">
    <source>
        <dbReference type="ARBA" id="ARBA00023303"/>
    </source>
</evidence>
<gene>
    <name evidence="10" type="primary">fluC</name>
    <name evidence="10" type="synonym">crcB</name>
    <name evidence="11" type="ORF">SAMN05421773_112132</name>
</gene>
<keyword evidence="12" id="KW-1185">Reference proteome</keyword>
<evidence type="ECO:0000256" key="5">
    <source>
        <dbReference type="ARBA" id="ARBA00023136"/>
    </source>
</evidence>
<evidence type="ECO:0000256" key="1">
    <source>
        <dbReference type="ARBA" id="ARBA00004651"/>
    </source>
</evidence>
<feature type="binding site" evidence="10">
    <location>
        <position position="76"/>
    </location>
    <ligand>
        <name>Na(+)</name>
        <dbReference type="ChEBI" id="CHEBI:29101"/>
        <note>structural</note>
    </ligand>
</feature>
<dbReference type="GO" id="GO:0140114">
    <property type="term" value="P:cellular detoxification of fluoride"/>
    <property type="evidence" value="ECO:0007669"/>
    <property type="project" value="UniProtKB-UniRule"/>
</dbReference>
<dbReference type="OrthoDB" id="5148600at2"/>
<dbReference type="EMBL" id="FOLM01000012">
    <property type="protein sequence ID" value="SFD28240.1"/>
    <property type="molecule type" value="Genomic_DNA"/>
</dbReference>
<name>A0A1I1RCY5_9ACTN</name>
<feature type="transmembrane region" description="Helical" evidence="10">
    <location>
        <begin position="101"/>
        <end position="123"/>
    </location>
</feature>
<comment type="similarity">
    <text evidence="7 10">Belongs to the fluoride channel Fluc/FEX (TC 1.A.43) family.</text>
</comment>
<keyword evidence="10" id="KW-0479">Metal-binding</keyword>
<evidence type="ECO:0000256" key="10">
    <source>
        <dbReference type="HAMAP-Rule" id="MF_00454"/>
    </source>
</evidence>
<dbReference type="PANTHER" id="PTHR28259">
    <property type="entry name" value="FLUORIDE EXPORT PROTEIN 1-RELATED"/>
    <property type="match status" value="1"/>
</dbReference>
<dbReference type="STRING" id="910347.SAMN05421773_112132"/>
<keyword evidence="10" id="KW-0915">Sodium</keyword>
<keyword evidence="2 10" id="KW-1003">Cell membrane</keyword>
<evidence type="ECO:0000256" key="4">
    <source>
        <dbReference type="ARBA" id="ARBA00022989"/>
    </source>
</evidence>
<reference evidence="11 12" key="1">
    <citation type="submission" date="2016-10" db="EMBL/GenBank/DDBJ databases">
        <authorList>
            <person name="de Groot N.N."/>
        </authorList>
    </citation>
    <scope>NUCLEOTIDE SEQUENCE [LARGE SCALE GENOMIC DNA]</scope>
    <source>
        <strain evidence="11 12">CGMCC 4.5739</strain>
    </source>
</reference>
<keyword evidence="10" id="KW-0406">Ion transport</keyword>
<dbReference type="GO" id="GO:0046872">
    <property type="term" value="F:metal ion binding"/>
    <property type="evidence" value="ECO:0007669"/>
    <property type="project" value="UniProtKB-KW"/>
</dbReference>
<dbReference type="GO" id="GO:0005886">
    <property type="term" value="C:plasma membrane"/>
    <property type="evidence" value="ECO:0007669"/>
    <property type="project" value="UniProtKB-SubCell"/>
</dbReference>
<feature type="binding site" evidence="10">
    <location>
        <position position="73"/>
    </location>
    <ligand>
        <name>Na(+)</name>
        <dbReference type="ChEBI" id="CHEBI:29101"/>
        <note>structural</note>
    </ligand>
</feature>
<keyword evidence="10" id="KW-0813">Transport</keyword>
<keyword evidence="3 10" id="KW-0812">Transmembrane</keyword>